<sequence>MSNEYSGITTDNRSDSLKNIFKTDVPGDVINELKEISGKNISDLKDKEGFLIYCNEDKLKDDVEKSSVFTISDNKLTTHNIAGFIGTEHTFLTIRSRFARDNSDDYFLHYMLQKVFNINITNLEHNTDKNKAFQFLPYLFKYYFLQALNQGLYKKYVWKKYNDSRVKGTIDIARHIKHNFIFTGNIAYNVREHSYDNNINQLIRHTIEYIDNLEMFRMMLESEDMADLVQDIRRITPTYSAKNRQQVINDNLKSDIHPYYSEYEPLRQICLQILMEDDELKYGRQENKIYGILFDVSWLWEEYLNTLIEQIDKSFIHTYNKSKKNSIHMLENNGWSAYPDYYSTDLNIVMDAKYKRVHDKGIAKIDSEDRMQIISYMHILGVNKGVFLHPSESNDKLTCNKLHFYHKENIDECIMQYSFRIPYNEIKSMNDFKEKIMYSEEKFIKYWKTVFKQNNENKSV</sequence>
<dbReference type="EMBL" id="DXAQ01000082">
    <property type="protein sequence ID" value="HIZ89326.1"/>
    <property type="molecule type" value="Genomic_DNA"/>
</dbReference>
<organism evidence="1 2">
    <name type="scientific">Candidatus Mucispirillum faecigallinarum</name>
    <dbReference type="NCBI Taxonomy" id="2838699"/>
    <lineage>
        <taxon>Bacteria</taxon>
        <taxon>Pseudomonadati</taxon>
        <taxon>Deferribacterota</taxon>
        <taxon>Deferribacteres</taxon>
        <taxon>Deferribacterales</taxon>
        <taxon>Mucispirillaceae</taxon>
        <taxon>Mucispirillum</taxon>
    </lineage>
</organism>
<name>A0A9D2GU87_9BACT</name>
<dbReference type="PANTHER" id="PTHR38733:SF1">
    <property type="entry name" value="TYPE IV METHYL-DIRECTED RESTRICTION ENZYME ECOKMCRBC"/>
    <property type="match status" value="1"/>
</dbReference>
<proteinExistence type="predicted"/>
<gene>
    <name evidence="1" type="ORF">H9804_05240</name>
</gene>
<dbReference type="Pfam" id="PF10117">
    <property type="entry name" value="McrBC"/>
    <property type="match status" value="1"/>
</dbReference>
<accession>A0A9D2GU87</accession>
<evidence type="ECO:0000313" key="1">
    <source>
        <dbReference type="EMBL" id="HIZ89326.1"/>
    </source>
</evidence>
<evidence type="ECO:0000313" key="2">
    <source>
        <dbReference type="Proteomes" id="UP000824176"/>
    </source>
</evidence>
<dbReference type="PANTHER" id="PTHR38733">
    <property type="entry name" value="PROTEIN MCRC"/>
    <property type="match status" value="1"/>
</dbReference>
<reference evidence="1" key="1">
    <citation type="journal article" date="2021" name="PeerJ">
        <title>Extensive microbial diversity within the chicken gut microbiome revealed by metagenomics and culture.</title>
        <authorList>
            <person name="Gilroy R."/>
            <person name="Ravi A."/>
            <person name="Getino M."/>
            <person name="Pursley I."/>
            <person name="Horton D.L."/>
            <person name="Alikhan N.F."/>
            <person name="Baker D."/>
            <person name="Gharbi K."/>
            <person name="Hall N."/>
            <person name="Watson M."/>
            <person name="Adriaenssens E.M."/>
            <person name="Foster-Nyarko E."/>
            <person name="Jarju S."/>
            <person name="Secka A."/>
            <person name="Antonio M."/>
            <person name="Oren A."/>
            <person name="Chaudhuri R.R."/>
            <person name="La Ragione R."/>
            <person name="Hildebrand F."/>
            <person name="Pallen M.J."/>
        </authorList>
    </citation>
    <scope>NUCLEOTIDE SEQUENCE</scope>
    <source>
        <strain evidence="1">ChiW4-1371</strain>
    </source>
</reference>
<dbReference type="Proteomes" id="UP000824176">
    <property type="component" value="Unassembled WGS sequence"/>
</dbReference>
<comment type="caution">
    <text evidence="1">The sequence shown here is derived from an EMBL/GenBank/DDBJ whole genome shotgun (WGS) entry which is preliminary data.</text>
</comment>
<protein>
    <submittedName>
        <fullName evidence="1">McrC family protein</fullName>
    </submittedName>
</protein>
<dbReference type="InterPro" id="IPR019292">
    <property type="entry name" value="McrC"/>
</dbReference>
<dbReference type="AlphaFoldDB" id="A0A9D2GU87"/>
<reference evidence="1" key="2">
    <citation type="submission" date="2021-04" db="EMBL/GenBank/DDBJ databases">
        <authorList>
            <person name="Gilroy R."/>
        </authorList>
    </citation>
    <scope>NUCLEOTIDE SEQUENCE</scope>
    <source>
        <strain evidence="1">ChiW4-1371</strain>
    </source>
</reference>